<keyword evidence="8" id="KW-1185">Reference proteome</keyword>
<reference evidence="7" key="1">
    <citation type="submission" date="2023-06" db="EMBL/GenBank/DDBJ databases">
        <title>Genomic analysis of the entomopathogenic nematode Steinernema hermaphroditum.</title>
        <authorList>
            <person name="Schwarz E.M."/>
            <person name="Heppert J.K."/>
            <person name="Baniya A."/>
            <person name="Schwartz H.T."/>
            <person name="Tan C.-H."/>
            <person name="Antoshechkin I."/>
            <person name="Sternberg P.W."/>
            <person name="Goodrich-Blair H."/>
            <person name="Dillman A.R."/>
        </authorList>
    </citation>
    <scope>NUCLEOTIDE SEQUENCE</scope>
    <source>
        <strain evidence="7">PS9179</strain>
        <tissue evidence="7">Whole animal</tissue>
    </source>
</reference>
<feature type="domain" description="Biotin carboxylation" evidence="6">
    <location>
        <begin position="1"/>
        <end position="243"/>
    </location>
</feature>
<evidence type="ECO:0000259" key="6">
    <source>
        <dbReference type="PROSITE" id="PS50979"/>
    </source>
</evidence>
<evidence type="ECO:0000256" key="5">
    <source>
        <dbReference type="ARBA" id="ARBA00023267"/>
    </source>
</evidence>
<keyword evidence="4" id="KW-0067">ATP-binding</keyword>
<dbReference type="Pfam" id="PF02786">
    <property type="entry name" value="CPSase_L_D2"/>
    <property type="match status" value="1"/>
</dbReference>
<dbReference type="FunFam" id="3.30.1490.20:FF:000003">
    <property type="entry name" value="acetyl-CoA carboxylase isoform X1"/>
    <property type="match status" value="1"/>
</dbReference>
<dbReference type="GO" id="GO:0003989">
    <property type="term" value="F:acetyl-CoA carboxylase activity"/>
    <property type="evidence" value="ECO:0007669"/>
    <property type="project" value="InterPro"/>
</dbReference>
<gene>
    <name evidence="7" type="ORF">QR680_000686</name>
</gene>
<dbReference type="PANTHER" id="PTHR45728:SF3">
    <property type="entry name" value="ACETYL-COA CARBOXYLASE"/>
    <property type="match status" value="1"/>
</dbReference>
<dbReference type="InterPro" id="IPR011054">
    <property type="entry name" value="Rudment_hybrid_motif"/>
</dbReference>
<protein>
    <recommendedName>
        <fullName evidence="6">Biotin carboxylation domain-containing protein</fullName>
    </recommendedName>
</protein>
<dbReference type="InterPro" id="IPR013815">
    <property type="entry name" value="ATP_grasp_subdomain_1"/>
</dbReference>
<dbReference type="InterPro" id="IPR011053">
    <property type="entry name" value="Single_hybrid_motif"/>
</dbReference>
<dbReference type="InterPro" id="IPR049076">
    <property type="entry name" value="ACCA"/>
</dbReference>
<accession>A0AA39GW86</accession>
<keyword evidence="3" id="KW-0547">Nucleotide-binding</keyword>
<dbReference type="AlphaFoldDB" id="A0AA39GW86"/>
<organism evidence="7 8">
    <name type="scientific">Steinernema hermaphroditum</name>
    <dbReference type="NCBI Taxonomy" id="289476"/>
    <lineage>
        <taxon>Eukaryota</taxon>
        <taxon>Metazoa</taxon>
        <taxon>Ecdysozoa</taxon>
        <taxon>Nematoda</taxon>
        <taxon>Chromadorea</taxon>
        <taxon>Rhabditida</taxon>
        <taxon>Tylenchina</taxon>
        <taxon>Panagrolaimomorpha</taxon>
        <taxon>Strongyloidoidea</taxon>
        <taxon>Steinernematidae</taxon>
        <taxon>Steinernema</taxon>
    </lineage>
</organism>
<evidence type="ECO:0000313" key="8">
    <source>
        <dbReference type="Proteomes" id="UP001175271"/>
    </source>
</evidence>
<evidence type="ECO:0000256" key="4">
    <source>
        <dbReference type="ARBA" id="ARBA00022840"/>
    </source>
</evidence>
<dbReference type="SUPFAM" id="SSF51230">
    <property type="entry name" value="Single hybrid motif"/>
    <property type="match status" value="1"/>
</dbReference>
<comment type="caution">
    <text evidence="7">The sequence shown here is derived from an EMBL/GenBank/DDBJ whole genome shotgun (WGS) entry which is preliminary data.</text>
</comment>
<name>A0AA39GW86_9BILA</name>
<dbReference type="Gene3D" id="2.40.50.100">
    <property type="match status" value="1"/>
</dbReference>
<comment type="cofactor">
    <cofactor evidence="1">
        <name>biotin</name>
        <dbReference type="ChEBI" id="CHEBI:57586"/>
    </cofactor>
</comment>
<dbReference type="InterPro" id="IPR005482">
    <property type="entry name" value="Biotin_COase_C"/>
</dbReference>
<dbReference type="EMBL" id="JAUCMV010000005">
    <property type="protein sequence ID" value="KAK0394334.1"/>
    <property type="molecule type" value="Genomic_DNA"/>
</dbReference>
<dbReference type="InterPro" id="IPR005479">
    <property type="entry name" value="CPAse_ATP-bd"/>
</dbReference>
<dbReference type="PROSITE" id="PS50979">
    <property type="entry name" value="BC"/>
    <property type="match status" value="1"/>
</dbReference>
<dbReference type="GO" id="GO:0005739">
    <property type="term" value="C:mitochondrion"/>
    <property type="evidence" value="ECO:0007669"/>
    <property type="project" value="TreeGrafter"/>
</dbReference>
<evidence type="ECO:0000256" key="2">
    <source>
        <dbReference type="ARBA" id="ARBA00022598"/>
    </source>
</evidence>
<dbReference type="PROSITE" id="PS00866">
    <property type="entry name" value="CPSASE_1"/>
    <property type="match status" value="1"/>
</dbReference>
<dbReference type="SMART" id="SM00878">
    <property type="entry name" value="Biotin_carb_C"/>
    <property type="match status" value="1"/>
</dbReference>
<dbReference type="InterPro" id="IPR011764">
    <property type="entry name" value="Biotin_carboxylation_dom"/>
</dbReference>
<dbReference type="SUPFAM" id="SSF56059">
    <property type="entry name" value="Glutathione synthetase ATP-binding domain-like"/>
    <property type="match status" value="1"/>
</dbReference>
<dbReference type="GO" id="GO:0005524">
    <property type="term" value="F:ATP binding"/>
    <property type="evidence" value="ECO:0007669"/>
    <property type="project" value="UniProtKB-KW"/>
</dbReference>
<proteinExistence type="predicted"/>
<sequence>MVSGDFDLYNHACVETDEEGLRVLQEKNITYPVMIKASKGGGGKGIRKCNSDEEFKINFRRVKAEVPGSPIFLMKCMVNARHIQVQRIGDEYAHSEVDAKGRCQSWRESWLCAEDKSLPADIRTDTEKCVIAVRIISEDPAEGFRPAFGNVESVQFQSNDEVWTYFSVSSPGMVQEYAALQFGHLFARGNSRRKAVSNLICALEELEVRATCTSQVSYLIGLLQDPKFERNNFHTDARTLSPHINIAIGATIIPTTDLADSWETELIYKKRKYDVLITWYSRINFEVSKNGSEAHVNQSYACHFEEETGHYRVTIGKTLAIFGKENEPSILCSRNTGKLLQYNVPDGARVRVRDAYAEMESMTMVIPLEVEKAGVRIVYRARPGQALFPRTVIALLEDKEDTSLSKPVPFTGPMAQWDDDEWLSSLGNCPISCQFWTIEICRTACSNSYDMSYRITPQPEKEVIDSEEVLRLVYSRTFINNKAGMLKNIFERLDESTIVALREPLITISIFFIKECEKISIFVRTLLNKQHIAMMEDKFPQMLNDTDGSFSQASCVANNFLFTENADTNYAALAKIGEAISSVQPHQIKRIDIGCSVFVAKISLLSADLMSRVLANSGEGSPSVLFVVAVEAEGIC</sequence>
<dbReference type="Pfam" id="PF02785">
    <property type="entry name" value="Biotin_carb_C"/>
    <property type="match status" value="1"/>
</dbReference>
<keyword evidence="2" id="KW-0436">Ligase</keyword>
<dbReference type="Gene3D" id="3.30.1490.20">
    <property type="entry name" value="ATP-grasp fold, A domain"/>
    <property type="match status" value="1"/>
</dbReference>
<evidence type="ECO:0000256" key="3">
    <source>
        <dbReference type="ARBA" id="ARBA00022741"/>
    </source>
</evidence>
<dbReference type="SUPFAM" id="SSF51246">
    <property type="entry name" value="Rudiment single hybrid motif"/>
    <property type="match status" value="1"/>
</dbReference>
<evidence type="ECO:0000256" key="1">
    <source>
        <dbReference type="ARBA" id="ARBA00001953"/>
    </source>
</evidence>
<dbReference type="Proteomes" id="UP001175271">
    <property type="component" value="Unassembled WGS sequence"/>
</dbReference>
<evidence type="ECO:0000313" key="7">
    <source>
        <dbReference type="EMBL" id="KAK0394334.1"/>
    </source>
</evidence>
<dbReference type="GO" id="GO:0006633">
    <property type="term" value="P:fatty acid biosynthetic process"/>
    <property type="evidence" value="ECO:0007669"/>
    <property type="project" value="TreeGrafter"/>
</dbReference>
<keyword evidence="5" id="KW-0092">Biotin</keyword>
<dbReference type="PANTHER" id="PTHR45728">
    <property type="entry name" value="ACETYL-COA CARBOXYLASE, ISOFORM A"/>
    <property type="match status" value="1"/>
</dbReference>
<dbReference type="Gene3D" id="3.30.470.20">
    <property type="entry name" value="ATP-grasp fold, B domain"/>
    <property type="match status" value="1"/>
</dbReference>